<sequence>MTVGRREWLSSHRALVVNTYNNHQRCRVRIPPETLQVGRFILEKFLNGAMIDLHFF</sequence>
<evidence type="ECO:0000313" key="2">
    <source>
        <dbReference type="Proteomes" id="UP000594263"/>
    </source>
</evidence>
<organism evidence="1 2">
    <name type="scientific">Kalanchoe fedtschenkoi</name>
    <name type="common">Lavender scallops</name>
    <name type="synonym">South American air plant</name>
    <dbReference type="NCBI Taxonomy" id="63787"/>
    <lineage>
        <taxon>Eukaryota</taxon>
        <taxon>Viridiplantae</taxon>
        <taxon>Streptophyta</taxon>
        <taxon>Embryophyta</taxon>
        <taxon>Tracheophyta</taxon>
        <taxon>Spermatophyta</taxon>
        <taxon>Magnoliopsida</taxon>
        <taxon>eudicotyledons</taxon>
        <taxon>Gunneridae</taxon>
        <taxon>Pentapetalae</taxon>
        <taxon>Saxifragales</taxon>
        <taxon>Crassulaceae</taxon>
        <taxon>Kalanchoe</taxon>
    </lineage>
</organism>
<dbReference type="EnsemblPlants" id="Kaladp0048s0839.1.v1.1">
    <property type="protein sequence ID" value="Kaladp0048s0839.1.v1.1.CDS.1"/>
    <property type="gene ID" value="Kaladp0048s0839.v1.1"/>
</dbReference>
<dbReference type="AlphaFoldDB" id="A0A7N0TZV7"/>
<reference evidence="1" key="1">
    <citation type="submission" date="2021-01" db="UniProtKB">
        <authorList>
            <consortium name="EnsemblPlants"/>
        </authorList>
    </citation>
    <scope>IDENTIFICATION</scope>
</reference>
<dbReference type="Gramene" id="Kaladp0048s0839.1.v1.1">
    <property type="protein sequence ID" value="Kaladp0048s0839.1.v1.1.CDS.1"/>
    <property type="gene ID" value="Kaladp0048s0839.v1.1"/>
</dbReference>
<evidence type="ECO:0000313" key="1">
    <source>
        <dbReference type="EnsemblPlants" id="Kaladp0048s0839.1.v1.1.CDS.1"/>
    </source>
</evidence>
<accession>A0A7N0TZV7</accession>
<name>A0A7N0TZV7_KALFE</name>
<proteinExistence type="predicted"/>
<keyword evidence="2" id="KW-1185">Reference proteome</keyword>
<protein>
    <submittedName>
        <fullName evidence="1">Uncharacterized protein</fullName>
    </submittedName>
</protein>
<dbReference type="Proteomes" id="UP000594263">
    <property type="component" value="Unplaced"/>
</dbReference>